<dbReference type="EMBL" id="BAAALS010000045">
    <property type="protein sequence ID" value="GAA1775831.1"/>
    <property type="molecule type" value="Genomic_DNA"/>
</dbReference>
<name>A0ABP4XF00_9ACTN</name>
<proteinExistence type="predicted"/>
<reference evidence="2" key="1">
    <citation type="journal article" date="2019" name="Int. J. Syst. Evol. Microbiol.">
        <title>The Global Catalogue of Microorganisms (GCM) 10K type strain sequencing project: providing services to taxonomists for standard genome sequencing and annotation.</title>
        <authorList>
            <consortium name="The Broad Institute Genomics Platform"/>
            <consortium name="The Broad Institute Genome Sequencing Center for Infectious Disease"/>
            <person name="Wu L."/>
            <person name="Ma J."/>
        </authorList>
    </citation>
    <scope>NUCLEOTIDE SEQUENCE [LARGE SCALE GENOMIC DNA]</scope>
    <source>
        <strain evidence="2">JCM 13249</strain>
    </source>
</reference>
<keyword evidence="2" id="KW-1185">Reference proteome</keyword>
<comment type="caution">
    <text evidence="1">The sequence shown here is derived from an EMBL/GenBank/DDBJ whole genome shotgun (WGS) entry which is preliminary data.</text>
</comment>
<protein>
    <recommendedName>
        <fullName evidence="3">Apea-like HEPN domain-containing protein</fullName>
    </recommendedName>
</protein>
<organism evidence="1 2">
    <name type="scientific">Luedemannella helvata</name>
    <dbReference type="NCBI Taxonomy" id="349315"/>
    <lineage>
        <taxon>Bacteria</taxon>
        <taxon>Bacillati</taxon>
        <taxon>Actinomycetota</taxon>
        <taxon>Actinomycetes</taxon>
        <taxon>Micromonosporales</taxon>
        <taxon>Micromonosporaceae</taxon>
        <taxon>Luedemannella</taxon>
    </lineage>
</organism>
<dbReference type="Proteomes" id="UP001500655">
    <property type="component" value="Unassembled WGS sequence"/>
</dbReference>
<sequence>MSISLPTDTSQPSEIVVIGRGFDSEEQATSAGIHAKWALRVAGLSSGVAMAFGHDEATSRLGVLARERAETASGVKIVDDVHGMHVYYVDDRPAFVFRAQATGEVGKPGDTFIEALQVALRSTRLLDESMALAFDLYFLAEFETSERACVLALVTALEVLADRAPRPPAALAIVNQAINDAKSALKELDDEQSRAVFDSLIGSLRDARKESITAAMARLVAKSTSPDQRYLGRSPEDFVKDCYKTRSNLVHTGSEGDVDLGELLPELRRLVAAVLRSMADVDR</sequence>
<evidence type="ECO:0000313" key="1">
    <source>
        <dbReference type="EMBL" id="GAA1775831.1"/>
    </source>
</evidence>
<accession>A0ABP4XF00</accession>
<gene>
    <name evidence="1" type="ORF">GCM10009681_54140</name>
</gene>
<evidence type="ECO:0008006" key="3">
    <source>
        <dbReference type="Google" id="ProtNLM"/>
    </source>
</evidence>
<evidence type="ECO:0000313" key="2">
    <source>
        <dbReference type="Proteomes" id="UP001500655"/>
    </source>
</evidence>